<evidence type="ECO:0000313" key="2">
    <source>
        <dbReference type="EMBL" id="PSK94690.1"/>
    </source>
</evidence>
<evidence type="ECO:0000256" key="1">
    <source>
        <dbReference type="SAM" id="SignalP"/>
    </source>
</evidence>
<dbReference type="RefSeq" id="WP_106521381.1">
    <property type="nucleotide sequence ID" value="NZ_PYGD01000001.1"/>
</dbReference>
<protein>
    <recommendedName>
        <fullName evidence="4">Outer membrane protein with beta-barrel domain</fullName>
    </recommendedName>
</protein>
<feature type="signal peptide" evidence="1">
    <location>
        <begin position="1"/>
        <end position="40"/>
    </location>
</feature>
<evidence type="ECO:0000313" key="3">
    <source>
        <dbReference type="Proteomes" id="UP000240572"/>
    </source>
</evidence>
<evidence type="ECO:0008006" key="4">
    <source>
        <dbReference type="Google" id="ProtNLM"/>
    </source>
</evidence>
<dbReference type="AlphaFoldDB" id="A0A2P8DBT8"/>
<reference evidence="2 3" key="1">
    <citation type="submission" date="2018-03" db="EMBL/GenBank/DDBJ databases">
        <title>Genomic Encyclopedia of Type Strains, Phase III (KMG-III): the genomes of soil and plant-associated and newly described type strains.</title>
        <authorList>
            <person name="Whitman W."/>
        </authorList>
    </citation>
    <scope>NUCLEOTIDE SEQUENCE [LARGE SCALE GENOMIC DNA]</scope>
    <source>
        <strain evidence="2 3">CGMCC 1.12700</strain>
    </source>
</reference>
<organism evidence="2 3">
    <name type="scientific">Taibaiella chishuiensis</name>
    <dbReference type="NCBI Taxonomy" id="1434707"/>
    <lineage>
        <taxon>Bacteria</taxon>
        <taxon>Pseudomonadati</taxon>
        <taxon>Bacteroidota</taxon>
        <taxon>Chitinophagia</taxon>
        <taxon>Chitinophagales</taxon>
        <taxon>Chitinophagaceae</taxon>
        <taxon>Taibaiella</taxon>
    </lineage>
</organism>
<name>A0A2P8DBT8_9BACT</name>
<keyword evidence="1" id="KW-0732">Signal</keyword>
<dbReference type="EMBL" id="PYGD01000001">
    <property type="protein sequence ID" value="PSK94690.1"/>
    <property type="molecule type" value="Genomic_DNA"/>
</dbReference>
<comment type="caution">
    <text evidence="2">The sequence shown here is derived from an EMBL/GenBank/DDBJ whole genome shotgun (WGS) entry which is preliminary data.</text>
</comment>
<proteinExistence type="predicted"/>
<dbReference type="OrthoDB" id="956254at2"/>
<gene>
    <name evidence="2" type="ORF">B0I18_101850</name>
</gene>
<dbReference type="Proteomes" id="UP000240572">
    <property type="component" value="Unassembled WGS sequence"/>
</dbReference>
<feature type="chain" id="PRO_5015158109" description="Outer membrane protein with beta-barrel domain" evidence="1">
    <location>
        <begin position="41"/>
        <end position="195"/>
    </location>
</feature>
<sequence length="195" mass="21494">MYPFTCTCPSLARFRRGARIRNLPLLLWLSGILLSGAAPAQTATPEFPKGYVGYLGLQQGLVSDFKSSADAYQVGFTFAPQYTVVPRVLRLGLLGAGIYAQHRWQAQVGPVAALRLFDIKAGAFGTLVNVQLTAAHLWGSHRQKLAGGGLQAEIFQLFSLSFSGYRDYGNNQWWLQSAIGYNILKPRKRPSDPFQ</sequence>
<accession>A0A2P8DBT8</accession>
<keyword evidence="3" id="KW-1185">Reference proteome</keyword>